<dbReference type="InterPro" id="IPR000644">
    <property type="entry name" value="CBS_dom"/>
</dbReference>
<dbReference type="SUPFAM" id="SSF55785">
    <property type="entry name" value="PYP-like sensor domain (PAS domain)"/>
    <property type="match status" value="1"/>
</dbReference>
<dbReference type="NCBIfam" id="TIGR00254">
    <property type="entry name" value="GGDEF"/>
    <property type="match status" value="1"/>
</dbReference>
<dbReference type="InterPro" id="IPR052163">
    <property type="entry name" value="DGC-Regulatory_Protein"/>
</dbReference>
<dbReference type="SMART" id="SM00086">
    <property type="entry name" value="PAC"/>
    <property type="match status" value="1"/>
</dbReference>
<dbReference type="AlphaFoldDB" id="A0A2G1VIA1"/>
<dbReference type="SUPFAM" id="SSF54631">
    <property type="entry name" value="CBS-domain pair"/>
    <property type="match status" value="2"/>
</dbReference>
<accession>A0A2G1VIA1</accession>
<feature type="domain" description="PAC" evidence="4">
    <location>
        <begin position="351"/>
        <end position="403"/>
    </location>
</feature>
<evidence type="ECO:0000259" key="6">
    <source>
        <dbReference type="PROSITE" id="PS51371"/>
    </source>
</evidence>
<name>A0A2G1VIA1_9GAMM</name>
<dbReference type="RefSeq" id="WP_099616588.1">
    <property type="nucleotide sequence ID" value="NZ_KZ319339.1"/>
</dbReference>
<evidence type="ECO:0000259" key="5">
    <source>
        <dbReference type="PROSITE" id="PS50887"/>
    </source>
</evidence>
<dbReference type="NCBIfam" id="TIGR00229">
    <property type="entry name" value="sensory_box"/>
    <property type="match status" value="1"/>
</dbReference>
<sequence length="574" mass="63912">MGRPLPISRIMHSGLLLRCPPQTSIADAAARMAENSVSSILITENDQLIGIWTERDALTVDFSNPDSFERPISSVMSSPVLTLSSDMDAGEAALRFRETGKRHFLIVDESGAPVGILSQTDLALNQGLEPYLRLREVSTAIPHPPLVTDGKVPLSEVAAIMHRHQADAVVVDCHDEGLGILTERDIVRLIARNTGNALASDLATRPLLTVSGSDPLIHARDLLINHRIRHLAVTNSQGEVIGLIGYNDMLAGAEQMYLDDLREALEQRDRALAKSRQTLQLAERVIESSFEGIMVTDKNVNIEFVNPAFTHLTGYSQEEVVGKTPQVLSSGRHDREFYQRMWNSLVTHGYWRGEIWNRRKSGELYLELLTITAISDDEGKTTHYAGLFTDITQNRKNEEQIRQLAYYDALTGIPNRRLLEDRLEHAIRHAHRRSSLLAVMFMDLDHFKAVNDRLGHAAGDELLILFTNRVQGCLREDDTLARLGGDEFIVLLPDLEKIEDAFQVADRLIARNQETYRINGECLKVGSSIGISLYPQDGATASELLQGADIAMYRAKQDGRNLFRLFSPAVAEGA</sequence>
<dbReference type="CDD" id="cd09833">
    <property type="entry name" value="CBS_pair_GGDEF_PAS_repeat1"/>
    <property type="match status" value="1"/>
</dbReference>
<comment type="cofactor">
    <cofactor evidence="1">
        <name>Mg(2+)</name>
        <dbReference type="ChEBI" id="CHEBI:18420"/>
    </cofactor>
</comment>
<evidence type="ECO:0000259" key="4">
    <source>
        <dbReference type="PROSITE" id="PS50113"/>
    </source>
</evidence>
<dbReference type="InterPro" id="IPR046342">
    <property type="entry name" value="CBS_dom_sf"/>
</dbReference>
<dbReference type="PROSITE" id="PS51371">
    <property type="entry name" value="CBS"/>
    <property type="match status" value="4"/>
</dbReference>
<feature type="domain" description="CBS" evidence="6">
    <location>
        <begin position="11"/>
        <end position="67"/>
    </location>
</feature>
<feature type="domain" description="CBS" evidence="6">
    <location>
        <begin position="203"/>
        <end position="261"/>
    </location>
</feature>
<dbReference type="InterPro" id="IPR000700">
    <property type="entry name" value="PAS-assoc_C"/>
</dbReference>
<dbReference type="EMBL" id="NTFI01000001">
    <property type="protein sequence ID" value="PHQ26506.1"/>
    <property type="molecule type" value="Genomic_DNA"/>
</dbReference>
<dbReference type="InterPro" id="IPR000014">
    <property type="entry name" value="PAS"/>
</dbReference>
<proteinExistence type="predicted"/>
<evidence type="ECO:0000256" key="2">
    <source>
        <dbReference type="PROSITE-ProRule" id="PRU00703"/>
    </source>
</evidence>
<dbReference type="PANTHER" id="PTHR46663">
    <property type="entry name" value="DIGUANYLATE CYCLASE DGCT-RELATED"/>
    <property type="match status" value="1"/>
</dbReference>
<dbReference type="SMART" id="SM00267">
    <property type="entry name" value="GGDEF"/>
    <property type="match status" value="1"/>
</dbReference>
<evidence type="ECO:0000313" key="8">
    <source>
        <dbReference type="Proteomes" id="UP000229044"/>
    </source>
</evidence>
<dbReference type="PROSITE" id="PS50113">
    <property type="entry name" value="PAC"/>
    <property type="match status" value="1"/>
</dbReference>
<dbReference type="Gene3D" id="3.10.580.10">
    <property type="entry name" value="CBS-domain"/>
    <property type="match status" value="2"/>
</dbReference>
<dbReference type="InterPro" id="IPR043128">
    <property type="entry name" value="Rev_trsase/Diguanyl_cyclase"/>
</dbReference>
<dbReference type="FunFam" id="3.30.70.270:FF:000001">
    <property type="entry name" value="Diguanylate cyclase domain protein"/>
    <property type="match status" value="1"/>
</dbReference>
<feature type="domain" description="GGDEF" evidence="5">
    <location>
        <begin position="435"/>
        <end position="568"/>
    </location>
</feature>
<organism evidence="7 8">
    <name type="scientific">Marinobacter guineae</name>
    <dbReference type="NCBI Taxonomy" id="432303"/>
    <lineage>
        <taxon>Bacteria</taxon>
        <taxon>Pseudomonadati</taxon>
        <taxon>Pseudomonadota</taxon>
        <taxon>Gammaproteobacteria</taxon>
        <taxon>Pseudomonadales</taxon>
        <taxon>Marinobacteraceae</taxon>
        <taxon>Marinobacter</taxon>
    </lineage>
</organism>
<dbReference type="Pfam" id="PF00990">
    <property type="entry name" value="GGDEF"/>
    <property type="match status" value="1"/>
</dbReference>
<reference evidence="7 8" key="1">
    <citation type="submission" date="2017-09" db="EMBL/GenBank/DDBJ databases">
        <title>The draft genome sequences of Marinobacter guineae M3B.</title>
        <authorList>
            <person name="Cao J."/>
        </authorList>
    </citation>
    <scope>NUCLEOTIDE SEQUENCE [LARGE SCALE GENOMIC DNA]</scope>
    <source>
        <strain evidence="7 8">M3B</strain>
    </source>
</reference>
<dbReference type="InterPro" id="IPR035965">
    <property type="entry name" value="PAS-like_dom_sf"/>
</dbReference>
<dbReference type="Proteomes" id="UP000229044">
    <property type="component" value="Unassembled WGS sequence"/>
</dbReference>
<dbReference type="SMART" id="SM00091">
    <property type="entry name" value="PAS"/>
    <property type="match status" value="1"/>
</dbReference>
<dbReference type="InterPro" id="IPR001610">
    <property type="entry name" value="PAC"/>
</dbReference>
<dbReference type="GO" id="GO:0003824">
    <property type="term" value="F:catalytic activity"/>
    <property type="evidence" value="ECO:0007669"/>
    <property type="project" value="UniProtKB-ARBA"/>
</dbReference>
<evidence type="ECO:0000313" key="7">
    <source>
        <dbReference type="EMBL" id="PHQ26506.1"/>
    </source>
</evidence>
<protein>
    <submittedName>
        <fullName evidence="7">Diguanylate cyclase</fullName>
    </submittedName>
</protein>
<dbReference type="InterPro" id="IPR029787">
    <property type="entry name" value="Nucleotide_cyclase"/>
</dbReference>
<dbReference type="Gene3D" id="3.30.450.20">
    <property type="entry name" value="PAS domain"/>
    <property type="match status" value="1"/>
</dbReference>
<dbReference type="Pfam" id="PF13426">
    <property type="entry name" value="PAS_9"/>
    <property type="match status" value="1"/>
</dbReference>
<dbReference type="OrthoDB" id="9799509at2"/>
<dbReference type="Pfam" id="PF00571">
    <property type="entry name" value="CBS"/>
    <property type="match status" value="4"/>
</dbReference>
<feature type="domain" description="PAS" evidence="3">
    <location>
        <begin position="278"/>
        <end position="324"/>
    </location>
</feature>
<dbReference type="InterPro" id="IPR000160">
    <property type="entry name" value="GGDEF_dom"/>
</dbReference>
<evidence type="ECO:0000259" key="3">
    <source>
        <dbReference type="PROSITE" id="PS50112"/>
    </source>
</evidence>
<evidence type="ECO:0000256" key="1">
    <source>
        <dbReference type="ARBA" id="ARBA00001946"/>
    </source>
</evidence>
<dbReference type="CDD" id="cd00130">
    <property type="entry name" value="PAS"/>
    <property type="match status" value="1"/>
</dbReference>
<dbReference type="PROSITE" id="PS50887">
    <property type="entry name" value="GGDEF"/>
    <property type="match status" value="1"/>
</dbReference>
<dbReference type="PROSITE" id="PS50112">
    <property type="entry name" value="PAS"/>
    <property type="match status" value="1"/>
</dbReference>
<gene>
    <name evidence="7" type="ORF">CLH62_02615</name>
</gene>
<dbReference type="SMART" id="SM00116">
    <property type="entry name" value="CBS"/>
    <property type="match status" value="4"/>
</dbReference>
<dbReference type="PANTHER" id="PTHR46663:SF3">
    <property type="entry name" value="SLL0267 PROTEIN"/>
    <property type="match status" value="1"/>
</dbReference>
<feature type="domain" description="CBS" evidence="6">
    <location>
        <begin position="76"/>
        <end position="134"/>
    </location>
</feature>
<keyword evidence="2" id="KW-0129">CBS domain</keyword>
<keyword evidence="8" id="KW-1185">Reference proteome</keyword>
<comment type="caution">
    <text evidence="7">The sequence shown here is derived from an EMBL/GenBank/DDBJ whole genome shotgun (WGS) entry which is preliminary data.</text>
</comment>
<dbReference type="Gene3D" id="3.30.70.270">
    <property type="match status" value="1"/>
</dbReference>
<feature type="domain" description="CBS" evidence="6">
    <location>
        <begin position="140"/>
        <end position="198"/>
    </location>
</feature>
<dbReference type="SUPFAM" id="SSF55073">
    <property type="entry name" value="Nucleotide cyclase"/>
    <property type="match status" value="1"/>
</dbReference>
<dbReference type="CDD" id="cd01949">
    <property type="entry name" value="GGDEF"/>
    <property type="match status" value="1"/>
</dbReference>